<evidence type="ECO:0000259" key="5">
    <source>
        <dbReference type="Pfam" id="PF02866"/>
    </source>
</evidence>
<keyword evidence="1 3" id="KW-0560">Oxidoreductase</keyword>
<dbReference type="AlphaFoldDB" id="A0AAD9HRA3"/>
<protein>
    <submittedName>
        <fullName evidence="6">LDH C-terminal domain-like protein</fullName>
    </submittedName>
</protein>
<dbReference type="Pfam" id="PF02866">
    <property type="entry name" value="Ldh_1_C"/>
    <property type="match status" value="1"/>
</dbReference>
<dbReference type="InterPro" id="IPR001557">
    <property type="entry name" value="L-lactate/malate_DH"/>
</dbReference>
<accession>A0AAD9HRA3</accession>
<evidence type="ECO:0000259" key="4">
    <source>
        <dbReference type="Pfam" id="PF00056"/>
    </source>
</evidence>
<evidence type="ECO:0000313" key="7">
    <source>
        <dbReference type="Proteomes" id="UP001232148"/>
    </source>
</evidence>
<comment type="caution">
    <text evidence="6">The sequence shown here is derived from an EMBL/GenBank/DDBJ whole genome shotgun (WGS) entry which is preliminary data.</text>
</comment>
<dbReference type="EMBL" id="MU842830">
    <property type="protein sequence ID" value="KAK2032529.1"/>
    <property type="molecule type" value="Genomic_DNA"/>
</dbReference>
<keyword evidence="2" id="KW-0520">NAD</keyword>
<dbReference type="PANTHER" id="PTHR43128:SF16">
    <property type="entry name" value="L-LACTATE DEHYDROGENASE"/>
    <property type="match status" value="1"/>
</dbReference>
<dbReference type="PRINTS" id="PR00086">
    <property type="entry name" value="LLDHDRGNASE"/>
</dbReference>
<dbReference type="SUPFAM" id="SSF56327">
    <property type="entry name" value="LDH C-terminal domain-like"/>
    <property type="match status" value="1"/>
</dbReference>
<dbReference type="InterPro" id="IPR022383">
    <property type="entry name" value="Lactate/malate_DH_C"/>
</dbReference>
<dbReference type="Gene3D" id="3.40.50.720">
    <property type="entry name" value="NAD(P)-binding Rossmann-like Domain"/>
    <property type="match status" value="1"/>
</dbReference>
<keyword evidence="7" id="KW-1185">Reference proteome</keyword>
<dbReference type="InterPro" id="IPR001236">
    <property type="entry name" value="Lactate/malate_DH_N"/>
</dbReference>
<feature type="non-terminal residue" evidence="6">
    <location>
        <position position="1"/>
    </location>
</feature>
<dbReference type="GO" id="GO:0006089">
    <property type="term" value="P:lactate metabolic process"/>
    <property type="evidence" value="ECO:0007669"/>
    <property type="project" value="TreeGrafter"/>
</dbReference>
<reference evidence="6" key="1">
    <citation type="submission" date="2021-06" db="EMBL/GenBank/DDBJ databases">
        <title>Comparative genomics, transcriptomics and evolutionary studies reveal genomic signatures of adaptation to plant cell wall in hemibiotrophic fungi.</title>
        <authorList>
            <consortium name="DOE Joint Genome Institute"/>
            <person name="Baroncelli R."/>
            <person name="Diaz J.F."/>
            <person name="Benocci T."/>
            <person name="Peng M."/>
            <person name="Battaglia E."/>
            <person name="Haridas S."/>
            <person name="Andreopoulos W."/>
            <person name="Labutti K."/>
            <person name="Pangilinan J."/>
            <person name="Floch G.L."/>
            <person name="Makela M.R."/>
            <person name="Henrissat B."/>
            <person name="Grigoriev I.V."/>
            <person name="Crouch J.A."/>
            <person name="De Vries R.P."/>
            <person name="Sukno S.A."/>
            <person name="Thon M.R."/>
        </authorList>
    </citation>
    <scope>NUCLEOTIDE SEQUENCE</scope>
    <source>
        <strain evidence="6">MAFF235873</strain>
    </source>
</reference>
<comment type="similarity">
    <text evidence="3">Belongs to the LDH/MDH superfamily.</text>
</comment>
<feature type="domain" description="Lactate/malate dehydrogenase C-terminal" evidence="5">
    <location>
        <begin position="79"/>
        <end position="207"/>
    </location>
</feature>
<gene>
    <name evidence="6" type="ORF">LX32DRAFT_582697</name>
</gene>
<dbReference type="Pfam" id="PF00056">
    <property type="entry name" value="Ldh_1_N"/>
    <property type="match status" value="1"/>
</dbReference>
<feature type="domain" description="Lactate/malate dehydrogenase N-terminal" evidence="4">
    <location>
        <begin position="3"/>
        <end position="76"/>
    </location>
</feature>
<sequence>EAAQCDIVVIAAGSKTITGKKPVKSFSTKISLIRSIIQAMRPFRSDTILIIVANAVDLLTSLAQRISGLPACQVLGLGTFLDSVRHREMVADIPTDFQLDTISVNSYILGLHGEDHVVAWSTATISEAPKEKLLLANRLNRNELADKCQSRSQTIIRAKGIRTVVANICLSIFLDKSDVSPVSHYQPDLSSCFSMPAAIGRKGIISTQNII</sequence>
<evidence type="ECO:0000313" key="6">
    <source>
        <dbReference type="EMBL" id="KAK2032529.1"/>
    </source>
</evidence>
<evidence type="ECO:0000256" key="1">
    <source>
        <dbReference type="ARBA" id="ARBA00023002"/>
    </source>
</evidence>
<dbReference type="GO" id="GO:0004459">
    <property type="term" value="F:L-lactate dehydrogenase (NAD+) activity"/>
    <property type="evidence" value="ECO:0007669"/>
    <property type="project" value="TreeGrafter"/>
</dbReference>
<dbReference type="InterPro" id="IPR036291">
    <property type="entry name" value="NAD(P)-bd_dom_sf"/>
</dbReference>
<dbReference type="Gene3D" id="3.90.110.10">
    <property type="entry name" value="Lactate dehydrogenase/glycoside hydrolase, family 4, C-terminal"/>
    <property type="match status" value="1"/>
</dbReference>
<dbReference type="PANTHER" id="PTHR43128">
    <property type="entry name" value="L-2-HYDROXYCARBOXYLATE DEHYDROGENASE (NAD(P)(+))"/>
    <property type="match status" value="1"/>
</dbReference>
<name>A0AAD9HRA3_9PEZI</name>
<organism evidence="6 7">
    <name type="scientific">Colletotrichum zoysiae</name>
    <dbReference type="NCBI Taxonomy" id="1216348"/>
    <lineage>
        <taxon>Eukaryota</taxon>
        <taxon>Fungi</taxon>
        <taxon>Dikarya</taxon>
        <taxon>Ascomycota</taxon>
        <taxon>Pezizomycotina</taxon>
        <taxon>Sordariomycetes</taxon>
        <taxon>Hypocreomycetidae</taxon>
        <taxon>Glomerellales</taxon>
        <taxon>Glomerellaceae</taxon>
        <taxon>Colletotrichum</taxon>
        <taxon>Colletotrichum graminicola species complex</taxon>
    </lineage>
</organism>
<evidence type="ECO:0000256" key="2">
    <source>
        <dbReference type="ARBA" id="ARBA00023027"/>
    </source>
</evidence>
<dbReference type="Proteomes" id="UP001232148">
    <property type="component" value="Unassembled WGS sequence"/>
</dbReference>
<evidence type="ECO:0000256" key="3">
    <source>
        <dbReference type="RuleBase" id="RU003369"/>
    </source>
</evidence>
<proteinExistence type="inferred from homology"/>
<dbReference type="SUPFAM" id="SSF51735">
    <property type="entry name" value="NAD(P)-binding Rossmann-fold domains"/>
    <property type="match status" value="1"/>
</dbReference>
<dbReference type="InterPro" id="IPR015955">
    <property type="entry name" value="Lactate_DH/Glyco_Ohase_4_C"/>
</dbReference>